<evidence type="ECO:0000313" key="1">
    <source>
        <dbReference type="EMBL" id="NHN86161.1"/>
    </source>
</evidence>
<accession>A0ABX0JRS4</accession>
<dbReference type="EMBL" id="WOTB01000027">
    <property type="protein sequence ID" value="NHN86161.1"/>
    <property type="molecule type" value="Genomic_DNA"/>
</dbReference>
<evidence type="ECO:0000313" key="2">
    <source>
        <dbReference type="Proteomes" id="UP000635278"/>
    </source>
</evidence>
<evidence type="ECO:0008006" key="3">
    <source>
        <dbReference type="Google" id="ProtNLM"/>
    </source>
</evidence>
<proteinExistence type="predicted"/>
<organism evidence="1 2">
    <name type="scientific">Acetobacter musti</name>
    <dbReference type="NCBI Taxonomy" id="864732"/>
    <lineage>
        <taxon>Bacteria</taxon>
        <taxon>Pseudomonadati</taxon>
        <taxon>Pseudomonadota</taxon>
        <taxon>Alphaproteobacteria</taxon>
        <taxon>Acetobacterales</taxon>
        <taxon>Acetobacteraceae</taxon>
        <taxon>Acetobacter</taxon>
    </lineage>
</organism>
<name>A0ABX0JRS4_9PROT</name>
<sequence>MARVRCVMMQKDENLLLDSWFRYYGYLFGFENLVVLDNGSTEPSVVETLRTYERAGADIRRGYNRIEDFHAKGTHVRDVIAEWESGAGYDFALPVDCDEFFATYTADGLSCSRATIHAKLDALIGVTQALRFNASLLNVPGRPGCFQPHHYQKTFLAAGTGIRQIDRGFHAITSRAGEGWVDTDFTFLHMHHKPFADLLRHARDKLMLSVPLDNPDALRAHKGLGSHLTAYFFMTEQEYLDRFASGVFLRVPGFVNHMRALGIVDAYLGTLQSLEPSEPRDAVEIVGVKAGEFEHVVPFDGQAYLRFSPDVAAAHLAPLRHYVEHGMAEGRRFTEFTLPGMQ</sequence>
<dbReference type="Pfam" id="PF13704">
    <property type="entry name" value="Glyco_tranf_2_4"/>
    <property type="match status" value="1"/>
</dbReference>
<protein>
    <recommendedName>
        <fullName evidence="3">Glycosyl transferase family 2</fullName>
    </recommendedName>
</protein>
<reference evidence="1 2" key="1">
    <citation type="journal article" date="2020" name="Int. J. Syst. Evol. Microbiol.">
        <title>Novel acetic acid bacteria from cider fermentations: Acetobacter conturbans sp. nov. and Acetobacter fallax sp. nov.</title>
        <authorList>
            <person name="Sombolestani A.S."/>
            <person name="Cleenwerck I."/>
            <person name="Cnockaert M."/>
            <person name="Borremans W."/>
            <person name="Wieme A.D."/>
            <person name="De Vuyst L."/>
            <person name="Vandamme P."/>
        </authorList>
    </citation>
    <scope>NUCLEOTIDE SEQUENCE [LARGE SCALE GENOMIC DNA]</scope>
    <source>
        <strain evidence="1 2">LMG 30640</strain>
    </source>
</reference>
<comment type="caution">
    <text evidence="1">The sequence shown here is derived from an EMBL/GenBank/DDBJ whole genome shotgun (WGS) entry which is preliminary data.</text>
</comment>
<keyword evidence="2" id="KW-1185">Reference proteome</keyword>
<dbReference type="Proteomes" id="UP000635278">
    <property type="component" value="Unassembled WGS sequence"/>
</dbReference>
<gene>
    <name evidence="1" type="ORF">GOB93_16145</name>
</gene>